<dbReference type="Proteomes" id="UP001212997">
    <property type="component" value="Unassembled WGS sequence"/>
</dbReference>
<accession>A0AAD5V2X1</accession>
<keyword evidence="3" id="KW-1185">Reference proteome</keyword>
<feature type="compositionally biased region" description="Pro residues" evidence="1">
    <location>
        <begin position="92"/>
        <end position="106"/>
    </location>
</feature>
<reference evidence="2" key="1">
    <citation type="submission" date="2022-07" db="EMBL/GenBank/DDBJ databases">
        <title>Genome Sequence of Physisporinus lineatus.</title>
        <authorList>
            <person name="Buettner E."/>
        </authorList>
    </citation>
    <scope>NUCLEOTIDE SEQUENCE</scope>
    <source>
        <strain evidence="2">VT162</strain>
    </source>
</reference>
<feature type="compositionally biased region" description="Basic residues" evidence="1">
    <location>
        <begin position="144"/>
        <end position="154"/>
    </location>
</feature>
<dbReference type="AlphaFoldDB" id="A0AAD5V2X1"/>
<evidence type="ECO:0000313" key="3">
    <source>
        <dbReference type="Proteomes" id="UP001212997"/>
    </source>
</evidence>
<name>A0AAD5V2X1_9APHY</name>
<dbReference type="EMBL" id="JANAWD010000174">
    <property type="protein sequence ID" value="KAJ3484842.1"/>
    <property type="molecule type" value="Genomic_DNA"/>
</dbReference>
<evidence type="ECO:0000256" key="1">
    <source>
        <dbReference type="SAM" id="MobiDB-lite"/>
    </source>
</evidence>
<organism evidence="2 3">
    <name type="scientific">Meripilus lineatus</name>
    <dbReference type="NCBI Taxonomy" id="2056292"/>
    <lineage>
        <taxon>Eukaryota</taxon>
        <taxon>Fungi</taxon>
        <taxon>Dikarya</taxon>
        <taxon>Basidiomycota</taxon>
        <taxon>Agaricomycotina</taxon>
        <taxon>Agaricomycetes</taxon>
        <taxon>Polyporales</taxon>
        <taxon>Meripilaceae</taxon>
        <taxon>Meripilus</taxon>
    </lineage>
</organism>
<evidence type="ECO:0000313" key="2">
    <source>
        <dbReference type="EMBL" id="KAJ3484842.1"/>
    </source>
</evidence>
<comment type="caution">
    <text evidence="2">The sequence shown here is derived from an EMBL/GenBank/DDBJ whole genome shotgun (WGS) entry which is preliminary data.</text>
</comment>
<gene>
    <name evidence="2" type="ORF">NLI96_g5354</name>
</gene>
<feature type="region of interest" description="Disordered" evidence="1">
    <location>
        <begin position="135"/>
        <end position="160"/>
    </location>
</feature>
<sequence>MIHAPLPRIRILVETEESWPPARPSSEVLSPSSTWEALVPAQAEPPNTPDDFATWYMQQQFAEENKTRARLSRRQSFIPSPRNMQNAQLAEPLPPPPFIPPPPPAPEWHVPGKRVEATTLKLKAVSQRLAHVFKTPKSFFPGKAQRKRKSKRASSKPLVS</sequence>
<proteinExistence type="predicted"/>
<feature type="region of interest" description="Disordered" evidence="1">
    <location>
        <begin position="68"/>
        <end position="110"/>
    </location>
</feature>
<feature type="compositionally biased region" description="Polar residues" evidence="1">
    <location>
        <begin position="74"/>
        <end position="88"/>
    </location>
</feature>
<protein>
    <submittedName>
        <fullName evidence="2">Uncharacterized protein</fullName>
    </submittedName>
</protein>